<feature type="binding site" evidence="13">
    <location>
        <position position="162"/>
    </location>
    <ligand>
        <name>substrate</name>
    </ligand>
</feature>
<feature type="binding site" evidence="13">
    <location>
        <begin position="138"/>
        <end position="140"/>
    </location>
    <ligand>
        <name>substrate</name>
    </ligand>
</feature>
<evidence type="ECO:0000259" key="14">
    <source>
        <dbReference type="Pfam" id="PF01729"/>
    </source>
</evidence>
<dbReference type="InterPro" id="IPR022412">
    <property type="entry name" value="Quinolinate_PRibosylTrfase_N"/>
</dbReference>
<dbReference type="InterPro" id="IPR002638">
    <property type="entry name" value="Quinolinate_PRibosylTrfase_C"/>
</dbReference>
<accession>A0A1M5CX58</accession>
<keyword evidence="17" id="KW-1185">Reference proteome</keyword>
<keyword evidence="8 12" id="KW-0808">Transferase</keyword>
<feature type="binding site" evidence="13">
    <location>
        <begin position="266"/>
        <end position="268"/>
    </location>
    <ligand>
        <name>substrate</name>
    </ligand>
</feature>
<feature type="binding site" evidence="13">
    <location>
        <position position="222"/>
    </location>
    <ligand>
        <name>substrate</name>
    </ligand>
</feature>
<dbReference type="Gene3D" id="3.20.20.70">
    <property type="entry name" value="Aldolase class I"/>
    <property type="match status" value="1"/>
</dbReference>
<evidence type="ECO:0000256" key="1">
    <source>
        <dbReference type="ARBA" id="ARBA00003237"/>
    </source>
</evidence>
<dbReference type="PANTHER" id="PTHR32179">
    <property type="entry name" value="NICOTINATE-NUCLEOTIDE PYROPHOSPHORYLASE [CARBOXYLATING]"/>
    <property type="match status" value="1"/>
</dbReference>
<dbReference type="PIRSF" id="PIRSF006250">
    <property type="entry name" value="NadC_ModD"/>
    <property type="match status" value="1"/>
</dbReference>
<dbReference type="FunFam" id="3.20.20.70:FF:000030">
    <property type="entry name" value="Nicotinate-nucleotide pyrophosphorylase, carboxylating"/>
    <property type="match status" value="1"/>
</dbReference>
<dbReference type="GO" id="GO:0009435">
    <property type="term" value="P:NAD+ biosynthetic process"/>
    <property type="evidence" value="ECO:0007669"/>
    <property type="project" value="UniProtKB-UniPathway"/>
</dbReference>
<feature type="binding site" evidence="13">
    <location>
        <position position="172"/>
    </location>
    <ligand>
        <name>substrate</name>
    </ligand>
</feature>
<evidence type="ECO:0000256" key="3">
    <source>
        <dbReference type="ARBA" id="ARBA00009400"/>
    </source>
</evidence>
<comment type="similarity">
    <text evidence="3 12">Belongs to the NadC/ModD family.</text>
</comment>
<evidence type="ECO:0000259" key="15">
    <source>
        <dbReference type="Pfam" id="PF02749"/>
    </source>
</evidence>
<evidence type="ECO:0000256" key="4">
    <source>
        <dbReference type="ARBA" id="ARBA00011218"/>
    </source>
</evidence>
<evidence type="ECO:0000313" key="17">
    <source>
        <dbReference type="Proteomes" id="UP000184041"/>
    </source>
</evidence>
<feature type="domain" description="Quinolinate phosphoribosyl transferase C-terminal" evidence="14">
    <location>
        <begin position="117"/>
        <end position="279"/>
    </location>
</feature>
<comment type="pathway">
    <text evidence="2">Cofactor biosynthesis; NAD(+) biosynthesis; nicotinate D-ribonucleotide from quinolinate: step 1/1.</text>
</comment>
<dbReference type="GO" id="GO:0034213">
    <property type="term" value="P:quinolinate catabolic process"/>
    <property type="evidence" value="ECO:0007669"/>
    <property type="project" value="TreeGrafter"/>
</dbReference>
<dbReference type="FunFam" id="3.90.1170.20:FF:000001">
    <property type="entry name" value="Nicotinate-nucleotide diphosphorylase (Carboxylating)"/>
    <property type="match status" value="1"/>
</dbReference>
<dbReference type="Pfam" id="PF02749">
    <property type="entry name" value="QRPTase_N"/>
    <property type="match status" value="1"/>
</dbReference>
<dbReference type="NCBIfam" id="TIGR00078">
    <property type="entry name" value="nadC"/>
    <property type="match status" value="1"/>
</dbReference>
<comment type="subunit">
    <text evidence="4">Hexamer formed by 3 homodimers.</text>
</comment>
<dbReference type="Pfam" id="PF01729">
    <property type="entry name" value="QRPTase_C"/>
    <property type="match status" value="1"/>
</dbReference>
<feature type="domain" description="Quinolinate phosphoribosyl transferase N-terminal" evidence="15">
    <location>
        <begin position="30"/>
        <end position="115"/>
    </location>
</feature>
<evidence type="ECO:0000256" key="5">
    <source>
        <dbReference type="ARBA" id="ARBA00011944"/>
    </source>
</evidence>
<organism evidence="16 17">
    <name type="scientific">Fodinibius roseus</name>
    <dbReference type="NCBI Taxonomy" id="1194090"/>
    <lineage>
        <taxon>Bacteria</taxon>
        <taxon>Pseudomonadati</taxon>
        <taxon>Balneolota</taxon>
        <taxon>Balneolia</taxon>
        <taxon>Balneolales</taxon>
        <taxon>Balneolaceae</taxon>
        <taxon>Fodinibius</taxon>
    </lineage>
</organism>
<gene>
    <name evidence="16" type="ORF">SAMN05443144_110116</name>
</gene>
<evidence type="ECO:0000313" key="16">
    <source>
        <dbReference type="EMBL" id="SHF59187.1"/>
    </source>
</evidence>
<comment type="function">
    <text evidence="1">Involved in the catabolism of quinolinic acid (QA).</text>
</comment>
<dbReference type="PANTHER" id="PTHR32179:SF3">
    <property type="entry name" value="NICOTINATE-NUCLEOTIDE PYROPHOSPHORYLASE [CARBOXYLATING]"/>
    <property type="match status" value="1"/>
</dbReference>
<name>A0A1M5CX58_9BACT</name>
<dbReference type="GO" id="GO:0005737">
    <property type="term" value="C:cytoplasm"/>
    <property type="evidence" value="ECO:0007669"/>
    <property type="project" value="TreeGrafter"/>
</dbReference>
<proteinExistence type="inferred from homology"/>
<dbReference type="Proteomes" id="UP000184041">
    <property type="component" value="Unassembled WGS sequence"/>
</dbReference>
<dbReference type="SUPFAM" id="SSF51690">
    <property type="entry name" value="Nicotinate/Quinolinate PRTase C-terminal domain-like"/>
    <property type="match status" value="1"/>
</dbReference>
<evidence type="ECO:0000256" key="9">
    <source>
        <dbReference type="ARBA" id="ARBA00033102"/>
    </source>
</evidence>
<comment type="catalytic activity">
    <reaction evidence="10">
        <text>nicotinate beta-D-ribonucleotide + CO2 + diphosphate = quinolinate + 5-phospho-alpha-D-ribose 1-diphosphate + 2 H(+)</text>
        <dbReference type="Rhea" id="RHEA:12733"/>
        <dbReference type="ChEBI" id="CHEBI:15378"/>
        <dbReference type="ChEBI" id="CHEBI:16526"/>
        <dbReference type="ChEBI" id="CHEBI:29959"/>
        <dbReference type="ChEBI" id="CHEBI:33019"/>
        <dbReference type="ChEBI" id="CHEBI:57502"/>
        <dbReference type="ChEBI" id="CHEBI:58017"/>
        <dbReference type="EC" id="2.4.2.19"/>
    </reaction>
</comment>
<protein>
    <recommendedName>
        <fullName evidence="11">Probable nicotinate-nucleotide pyrophosphorylase [carboxylating]</fullName>
        <ecNumber evidence="5">2.4.2.19</ecNumber>
    </recommendedName>
    <alternativeName>
        <fullName evidence="9">Quinolinate phosphoribosyltransferase [decarboxylating]</fullName>
    </alternativeName>
</protein>
<dbReference type="CDD" id="cd01572">
    <property type="entry name" value="QPRTase"/>
    <property type="match status" value="1"/>
</dbReference>
<dbReference type="OrthoDB" id="9782546at2"/>
<dbReference type="SUPFAM" id="SSF54675">
    <property type="entry name" value="Nicotinate/Quinolinate PRTase N-terminal domain-like"/>
    <property type="match status" value="1"/>
</dbReference>
<dbReference type="InterPro" id="IPR037128">
    <property type="entry name" value="Quinolinate_PRibosylTase_N_sf"/>
</dbReference>
<dbReference type="InterPro" id="IPR036068">
    <property type="entry name" value="Nicotinate_pribotase-like_C"/>
</dbReference>
<evidence type="ECO:0000256" key="6">
    <source>
        <dbReference type="ARBA" id="ARBA00022642"/>
    </source>
</evidence>
<sequence length="286" mass="31658">MNTALTEIIPEEVINRLIDQAFEEDIGRGDVTTEAIIDEQAQAEATWTARGQGTIAGVTIARQVFIRLDPDIQWSPRVEEGEEVSPDSDILAMRGRVRALLTAERIALNMVQRMSGIATKTRQFVEAVKEFDAQILDTRKTVPGLRLLDKYAVKAGGGQNHRLGLYDMAMIKDNHIIAAGTIEQAVQKVRNRHPELKIEVETTTIRQVEEALSARADIIMLDNMSAAAMRKAVELIKDQAKTEASGNITLERVREIAETGVDYISVGALTHSVDAFDISQNLQQLK</sequence>
<evidence type="ECO:0000256" key="12">
    <source>
        <dbReference type="PIRNR" id="PIRNR006250"/>
    </source>
</evidence>
<dbReference type="InterPro" id="IPR027277">
    <property type="entry name" value="NadC/ModD"/>
</dbReference>
<dbReference type="EMBL" id="FQUS01000010">
    <property type="protein sequence ID" value="SHF59187.1"/>
    <property type="molecule type" value="Genomic_DNA"/>
</dbReference>
<feature type="binding site" evidence="13">
    <location>
        <position position="201"/>
    </location>
    <ligand>
        <name>substrate</name>
    </ligand>
</feature>
<feature type="binding site" evidence="13">
    <location>
        <position position="105"/>
    </location>
    <ligand>
        <name>substrate</name>
    </ligand>
</feature>
<feature type="binding site" evidence="13">
    <location>
        <begin position="245"/>
        <end position="247"/>
    </location>
    <ligand>
        <name>substrate</name>
    </ligand>
</feature>
<evidence type="ECO:0000256" key="13">
    <source>
        <dbReference type="PIRSR" id="PIRSR006250-1"/>
    </source>
</evidence>
<dbReference type="RefSeq" id="WP_073063813.1">
    <property type="nucleotide sequence ID" value="NZ_FQUS01000010.1"/>
</dbReference>
<evidence type="ECO:0000256" key="8">
    <source>
        <dbReference type="ARBA" id="ARBA00022679"/>
    </source>
</evidence>
<dbReference type="AlphaFoldDB" id="A0A1M5CX58"/>
<dbReference type="InterPro" id="IPR004393">
    <property type="entry name" value="NadC"/>
</dbReference>
<dbReference type="Gene3D" id="3.90.1170.20">
    <property type="entry name" value="Quinolinate phosphoribosyl transferase, N-terminal domain"/>
    <property type="match status" value="1"/>
</dbReference>
<dbReference type="GO" id="GO:0004514">
    <property type="term" value="F:nicotinate-nucleotide diphosphorylase (carboxylating) activity"/>
    <property type="evidence" value="ECO:0007669"/>
    <property type="project" value="UniProtKB-EC"/>
</dbReference>
<evidence type="ECO:0000256" key="7">
    <source>
        <dbReference type="ARBA" id="ARBA00022676"/>
    </source>
</evidence>
<reference evidence="16 17" key="1">
    <citation type="submission" date="2016-11" db="EMBL/GenBank/DDBJ databases">
        <authorList>
            <person name="Jaros S."/>
            <person name="Januszkiewicz K."/>
            <person name="Wedrychowicz H."/>
        </authorList>
    </citation>
    <scope>NUCLEOTIDE SEQUENCE [LARGE SCALE GENOMIC DNA]</scope>
    <source>
        <strain evidence="16 17">DSM 21986</strain>
    </source>
</reference>
<evidence type="ECO:0000256" key="2">
    <source>
        <dbReference type="ARBA" id="ARBA00004893"/>
    </source>
</evidence>
<evidence type="ECO:0000256" key="10">
    <source>
        <dbReference type="ARBA" id="ARBA00047445"/>
    </source>
</evidence>
<dbReference type="UniPathway" id="UPA00253">
    <property type="reaction ID" value="UER00331"/>
</dbReference>
<dbReference type="InterPro" id="IPR013785">
    <property type="entry name" value="Aldolase_TIM"/>
</dbReference>
<evidence type="ECO:0000256" key="11">
    <source>
        <dbReference type="ARBA" id="ARBA00069173"/>
    </source>
</evidence>
<keyword evidence="6" id="KW-0662">Pyridine nucleotide biosynthesis</keyword>
<keyword evidence="7 12" id="KW-0328">Glycosyltransferase</keyword>
<dbReference type="EC" id="2.4.2.19" evidence="5"/>
<dbReference type="STRING" id="1194090.SAMN05443144_110116"/>